<evidence type="ECO:0000256" key="1">
    <source>
        <dbReference type="ARBA" id="ARBA00010617"/>
    </source>
</evidence>
<keyword evidence="5 7" id="KW-0503">Monooxygenase</keyword>
<reference evidence="9 10" key="1">
    <citation type="submission" date="2015-01" db="EMBL/GenBank/DDBJ databases">
        <title>The Genome Sequence of Ochroconis gallopava CBS43764.</title>
        <authorList>
            <consortium name="The Broad Institute Genomics Platform"/>
            <person name="Cuomo C."/>
            <person name="de Hoog S."/>
            <person name="Gorbushina A."/>
            <person name="Stielow B."/>
            <person name="Teixiera M."/>
            <person name="Abouelleil A."/>
            <person name="Chapman S.B."/>
            <person name="Priest M."/>
            <person name="Young S.K."/>
            <person name="Wortman J."/>
            <person name="Nusbaum C."/>
            <person name="Birren B."/>
        </authorList>
    </citation>
    <scope>NUCLEOTIDE SEQUENCE [LARGE SCALE GENOMIC DNA]</scope>
    <source>
        <strain evidence="9 10">CBS 43764</strain>
    </source>
</reference>
<dbReference type="GeneID" id="27315424"/>
<proteinExistence type="inferred from homology"/>
<dbReference type="Pfam" id="PF00067">
    <property type="entry name" value="p450"/>
    <property type="match status" value="1"/>
</dbReference>
<dbReference type="PRINTS" id="PR00463">
    <property type="entry name" value="EP450I"/>
</dbReference>
<dbReference type="PANTHER" id="PTHR46300">
    <property type="entry name" value="P450, PUTATIVE (EUROFUNG)-RELATED-RELATED"/>
    <property type="match status" value="1"/>
</dbReference>
<evidence type="ECO:0000313" key="9">
    <source>
        <dbReference type="EMBL" id="KIW01166.1"/>
    </source>
</evidence>
<accession>A0A0D1XG43</accession>
<dbReference type="PANTHER" id="PTHR46300:SF2">
    <property type="entry name" value="CYTOCHROME P450 MONOOXYGENASE ALNH-RELATED"/>
    <property type="match status" value="1"/>
</dbReference>
<evidence type="ECO:0008006" key="11">
    <source>
        <dbReference type="Google" id="ProtNLM"/>
    </source>
</evidence>
<comment type="similarity">
    <text evidence="1 7">Belongs to the cytochrome P450 family.</text>
</comment>
<evidence type="ECO:0000256" key="8">
    <source>
        <dbReference type="SAM" id="SignalP"/>
    </source>
</evidence>
<sequence length="538" mass="61604">MAVSPVLAVAVPSCLLVVYWLSQIGKRPADYPPGPPTVPVLGNIHLMPDVDIHGQFRKWAMKYGPIYSLMLGTKSMIVLSGPEAIKDLLDKRSAYYSSRPEMYLARLLSGDSRMVLMEYGEMWRTTRRIVHNSLNIKATKTYITYQDLENKQLLMDMLERPEIFKSHIRRYTSSLATQIVFGFRTPNHDDPKLIRLIEGFEEFCRISVAPIANALDCFPFMRYLPDFMIPMKGYAKKLHHEELKLYMEHYDSTREKIKNGTAKPCFTVDLVRAQEEEGFSDAIACYTSGTLLEAGMDTTASTLTGFVRAMLCFPEVAKTAQAELDRVCGDRLPELDDLPNLPYIRGCMKETLRTMPPVILGIPHANIRDDEYLGYKIPKGTQILCNVWTLNNDPERYPNPEIFDPTRWASDEQTSAEAVNNPDVSKRDHFSFGAGRRVCPGMHIADRSIFFAISRLLWAFDFHRPIDKATGKEIVPGFNDNTDGLASFPKPFEADIRPRDEFKSEKIREEWAKMRELLDDDLQWNKLPEGLVWKDYMN</sequence>
<dbReference type="InterPro" id="IPR001128">
    <property type="entry name" value="Cyt_P450"/>
</dbReference>
<keyword evidence="3 7" id="KW-0560">Oxidoreductase</keyword>
<dbReference type="SUPFAM" id="SSF48264">
    <property type="entry name" value="Cytochrome P450"/>
    <property type="match status" value="1"/>
</dbReference>
<dbReference type="Gene3D" id="1.10.630.10">
    <property type="entry name" value="Cytochrome P450"/>
    <property type="match status" value="1"/>
</dbReference>
<dbReference type="GO" id="GO:0004497">
    <property type="term" value="F:monooxygenase activity"/>
    <property type="evidence" value="ECO:0007669"/>
    <property type="project" value="UniProtKB-KW"/>
</dbReference>
<feature type="binding site" description="axial binding residue" evidence="6">
    <location>
        <position position="439"/>
    </location>
    <ligand>
        <name>heme</name>
        <dbReference type="ChEBI" id="CHEBI:30413"/>
    </ligand>
    <ligandPart>
        <name>Fe</name>
        <dbReference type="ChEBI" id="CHEBI:18248"/>
    </ligandPart>
</feature>
<evidence type="ECO:0000256" key="2">
    <source>
        <dbReference type="ARBA" id="ARBA00022723"/>
    </source>
</evidence>
<organism evidence="9 10">
    <name type="scientific">Verruconis gallopava</name>
    <dbReference type="NCBI Taxonomy" id="253628"/>
    <lineage>
        <taxon>Eukaryota</taxon>
        <taxon>Fungi</taxon>
        <taxon>Dikarya</taxon>
        <taxon>Ascomycota</taxon>
        <taxon>Pezizomycotina</taxon>
        <taxon>Dothideomycetes</taxon>
        <taxon>Pleosporomycetidae</taxon>
        <taxon>Venturiales</taxon>
        <taxon>Sympoventuriaceae</taxon>
        <taxon>Verruconis</taxon>
    </lineage>
</organism>
<evidence type="ECO:0000256" key="5">
    <source>
        <dbReference type="ARBA" id="ARBA00023033"/>
    </source>
</evidence>
<dbReference type="GO" id="GO:0005506">
    <property type="term" value="F:iron ion binding"/>
    <property type="evidence" value="ECO:0007669"/>
    <property type="project" value="InterPro"/>
</dbReference>
<dbReference type="GO" id="GO:0016705">
    <property type="term" value="F:oxidoreductase activity, acting on paired donors, with incorporation or reduction of molecular oxygen"/>
    <property type="evidence" value="ECO:0007669"/>
    <property type="project" value="InterPro"/>
</dbReference>
<dbReference type="CDD" id="cd11065">
    <property type="entry name" value="CYP64-like"/>
    <property type="match status" value="1"/>
</dbReference>
<keyword evidence="2 6" id="KW-0479">Metal-binding</keyword>
<keyword evidence="8" id="KW-0732">Signal</keyword>
<gene>
    <name evidence="9" type="ORF">PV09_07451</name>
</gene>
<evidence type="ECO:0000256" key="4">
    <source>
        <dbReference type="ARBA" id="ARBA00023004"/>
    </source>
</evidence>
<dbReference type="STRING" id="253628.A0A0D1XG43"/>
<dbReference type="InterPro" id="IPR036396">
    <property type="entry name" value="Cyt_P450_sf"/>
</dbReference>
<dbReference type="InterPro" id="IPR050364">
    <property type="entry name" value="Cytochrome_P450_fung"/>
</dbReference>
<dbReference type="VEuPathDB" id="FungiDB:PV09_07451"/>
<dbReference type="Proteomes" id="UP000053259">
    <property type="component" value="Unassembled WGS sequence"/>
</dbReference>
<dbReference type="InterPro" id="IPR002401">
    <property type="entry name" value="Cyt_P450_E_grp-I"/>
</dbReference>
<keyword evidence="4 6" id="KW-0408">Iron</keyword>
<protein>
    <recommendedName>
        <fullName evidence="11">Cytochrome P450</fullName>
    </recommendedName>
</protein>
<evidence type="ECO:0000313" key="10">
    <source>
        <dbReference type="Proteomes" id="UP000053259"/>
    </source>
</evidence>
<evidence type="ECO:0000256" key="6">
    <source>
        <dbReference type="PIRSR" id="PIRSR602401-1"/>
    </source>
</evidence>
<keyword evidence="10" id="KW-1185">Reference proteome</keyword>
<feature type="signal peptide" evidence="8">
    <location>
        <begin position="1"/>
        <end position="29"/>
    </location>
</feature>
<dbReference type="OrthoDB" id="1055148at2759"/>
<dbReference type="PROSITE" id="PS00086">
    <property type="entry name" value="CYTOCHROME_P450"/>
    <property type="match status" value="1"/>
</dbReference>
<dbReference type="RefSeq" id="XP_016211035.1">
    <property type="nucleotide sequence ID" value="XM_016361215.1"/>
</dbReference>
<dbReference type="AlphaFoldDB" id="A0A0D1XG43"/>
<dbReference type="HOGENOM" id="CLU_001570_2_1_1"/>
<keyword evidence="6 7" id="KW-0349">Heme</keyword>
<comment type="cofactor">
    <cofactor evidence="6">
        <name>heme</name>
        <dbReference type="ChEBI" id="CHEBI:30413"/>
    </cofactor>
</comment>
<dbReference type="PRINTS" id="PR00385">
    <property type="entry name" value="P450"/>
</dbReference>
<feature type="chain" id="PRO_5002236376" description="Cytochrome P450" evidence="8">
    <location>
        <begin position="30"/>
        <end position="538"/>
    </location>
</feature>
<name>A0A0D1XG43_9PEZI</name>
<evidence type="ECO:0000256" key="7">
    <source>
        <dbReference type="RuleBase" id="RU000461"/>
    </source>
</evidence>
<dbReference type="InterPro" id="IPR017972">
    <property type="entry name" value="Cyt_P450_CS"/>
</dbReference>
<dbReference type="EMBL" id="KN847557">
    <property type="protein sequence ID" value="KIW01166.1"/>
    <property type="molecule type" value="Genomic_DNA"/>
</dbReference>
<evidence type="ECO:0000256" key="3">
    <source>
        <dbReference type="ARBA" id="ARBA00023002"/>
    </source>
</evidence>
<dbReference type="InParanoid" id="A0A0D1XG43"/>
<dbReference type="GO" id="GO:0020037">
    <property type="term" value="F:heme binding"/>
    <property type="evidence" value="ECO:0007669"/>
    <property type="project" value="InterPro"/>
</dbReference>